<feature type="transmembrane region" description="Helical" evidence="6">
    <location>
        <begin position="683"/>
        <end position="705"/>
    </location>
</feature>
<evidence type="ECO:0000259" key="7">
    <source>
        <dbReference type="SMART" id="SM00563"/>
    </source>
</evidence>
<sequence length="1228" mass="138737">MHHYFYAIHLFVNRRKSLSVFLALALLFVFGFFASQLKFEEDITKLIPTNDKSDVTAKVLKQLNFADKTTVIFKLQKNGTEEDLQEMAAAFSDSTAKSCKPFITGIQGKIDEENIQETIDFVYNNLPLFLNDKDYAAIQNKLQKDSIAATVQGNYKSIISPSGFITKDFILQDPFGISFIALKKLQQLNVGDDFTLSNGFVMTKDKKKLLLFITSNLPSSETEKNTIFAAKLQSIQDNLNAKFKNKASVSYFGSALIAVANAKQIKSDIILTTSIAMFTLMLILILFYRKILIPFIIFLPTVFGALFAVAFLYLVKEQISAISLGIGSILLGITIDYSIHILTHYKHNSDVKTLYKDITMPVIMSSSTTAVAFLCLLFVKSDALNDLGIFAAVIVMASAFFSLLIVPHLYKPLENPELHKKNAIDKLAHFSFHNNKILIGFCVLITIVCFFTYNNVGFNNDLSQLNFVPKEIKAAEKDLEESTSLTSKTIYLASYGKSMEEVLKNNSRLFSDLSKEKQEHKILNFSSVGGIMLSQQEQEKKIQKWKSFWDDNKKQLLQSQLISEGAALGFKPTTYSAFFEHLNFNFKPISASDYLKVQALQLHEFVTEKNGFFTISTLVKVAPEQRDAFVKSTASKDNLIAIDRQQMNETFFSTLKTDFNSLVNYSFVAVVLILFFFFRRIELVIVSCIPIALTGIVTAGIMGIFGIQMNIFSMIVCTLIFGHGVDFSIFMTSALQKEFTNGKNEIAIYRTSIILAVITTILGIGAMIFAQHPALRSISSVSLIGVFAALIITFIFYPILFKLFLSNRTKKGNAPFELRSLIHGIISFTYYGLGGILMSLFSITIMPIIPIKEKTKMKAFRYTISKFMKSVLYSNPFLHKKIINPHNENFEKPAILIANHSSFIDILAMGMLSPKIIFLVSDWVYNSPIFGGTVRKAGFYPVSEGLEGGVEHLRQKVNEGYSLMIFPEGTRSESNQVKRFHKGAFFLAEEFNLDIVPVLIHGASEAIPKGDFVIHHSYLTLSILERITPDNLSFGKNYAERTKQIGNFFKDEFSKVREKLEGPEYWKKMLIHSYDYKEIEVINSVKSNLETHLNIYHHLNKYLSAKARILHLGDDYGQLDVLLALQEPQRKIDSYNSDEEKQAVAKTNYMIVKRKISYLENLQTASQNKYDVVLISDEKYKNDLDKIAENTSQIILIGSSDLKNIIVQHGFECTLEENSLQLFKKKTA</sequence>
<keyword evidence="4 6" id="KW-1133">Transmembrane helix</keyword>
<evidence type="ECO:0000256" key="4">
    <source>
        <dbReference type="ARBA" id="ARBA00022989"/>
    </source>
</evidence>
<dbReference type="eggNOG" id="COG4258">
    <property type="taxonomic scope" value="Bacteria"/>
</dbReference>
<feature type="transmembrane region" description="Helical" evidence="6">
    <location>
        <begin position="321"/>
        <end position="342"/>
    </location>
</feature>
<feature type="transmembrane region" description="Helical" evidence="6">
    <location>
        <begin position="362"/>
        <end position="381"/>
    </location>
</feature>
<name>A0A085ZSF8_9FLAO</name>
<keyword evidence="8" id="KW-0808">Transferase</keyword>
<evidence type="ECO:0000313" key="8">
    <source>
        <dbReference type="EMBL" id="KFF07372.1"/>
    </source>
</evidence>
<reference evidence="8 9" key="1">
    <citation type="submission" date="2014-07" db="EMBL/GenBank/DDBJ databases">
        <title>Genome of Flavobacterium reichenbachii LMG 25512.</title>
        <authorList>
            <person name="Stropko S.J."/>
            <person name="Pipes S.E."/>
            <person name="Newman J.D."/>
        </authorList>
    </citation>
    <scope>NUCLEOTIDE SEQUENCE [LARGE SCALE GENOMIC DNA]</scope>
    <source>
        <strain evidence="8 9">LMG 25512</strain>
    </source>
</reference>
<dbReference type="Pfam" id="PF01553">
    <property type="entry name" value="Acyltransferase"/>
    <property type="match status" value="1"/>
</dbReference>
<feature type="transmembrane region" description="Helical" evidence="6">
    <location>
        <begin position="437"/>
        <end position="456"/>
    </location>
</feature>
<feature type="transmembrane region" description="Helical" evidence="6">
    <location>
        <begin position="662"/>
        <end position="678"/>
    </location>
</feature>
<evidence type="ECO:0000313" key="9">
    <source>
        <dbReference type="Proteomes" id="UP000028715"/>
    </source>
</evidence>
<dbReference type="EMBL" id="JPRL01000001">
    <property type="protein sequence ID" value="KFF07372.1"/>
    <property type="molecule type" value="Genomic_DNA"/>
</dbReference>
<gene>
    <name evidence="8" type="ORF">IW19_18480</name>
</gene>
<dbReference type="InterPro" id="IPR050545">
    <property type="entry name" value="Mycobact_MmpL"/>
</dbReference>
<dbReference type="AlphaFoldDB" id="A0A085ZSF8"/>
<dbReference type="Pfam" id="PF03176">
    <property type="entry name" value="MMPL"/>
    <property type="match status" value="1"/>
</dbReference>
<evidence type="ECO:0000256" key="3">
    <source>
        <dbReference type="ARBA" id="ARBA00022692"/>
    </source>
</evidence>
<dbReference type="SMART" id="SM00563">
    <property type="entry name" value="PlsC"/>
    <property type="match status" value="1"/>
</dbReference>
<dbReference type="InterPro" id="IPR004869">
    <property type="entry name" value="MMPL_dom"/>
</dbReference>
<keyword evidence="2" id="KW-1003">Cell membrane</keyword>
<dbReference type="GO" id="GO:0005886">
    <property type="term" value="C:plasma membrane"/>
    <property type="evidence" value="ECO:0007669"/>
    <property type="project" value="UniProtKB-SubCell"/>
</dbReference>
<dbReference type="SUPFAM" id="SSF69593">
    <property type="entry name" value="Glycerol-3-phosphate (1)-acyltransferase"/>
    <property type="match status" value="1"/>
</dbReference>
<feature type="transmembrane region" description="Helical" evidence="6">
    <location>
        <begin position="781"/>
        <end position="805"/>
    </location>
</feature>
<comment type="caution">
    <text evidence="8">The sequence shown here is derived from an EMBL/GenBank/DDBJ whole genome shotgun (WGS) entry which is preliminary data.</text>
</comment>
<protein>
    <submittedName>
        <fullName evidence="8">Glycerol acyltransferase</fullName>
    </submittedName>
</protein>
<keyword evidence="8" id="KW-0012">Acyltransferase</keyword>
<dbReference type="InterPro" id="IPR002123">
    <property type="entry name" value="Plipid/glycerol_acylTrfase"/>
</dbReference>
<keyword evidence="9" id="KW-1185">Reference proteome</keyword>
<comment type="subcellular location">
    <subcellularLocation>
        <location evidence="1">Cell membrane</location>
        <topology evidence="1">Multi-pass membrane protein</topology>
    </subcellularLocation>
</comment>
<accession>A0A085ZSF8</accession>
<dbReference type="PANTHER" id="PTHR33406:SF13">
    <property type="entry name" value="MEMBRANE PROTEIN YDFJ"/>
    <property type="match status" value="1"/>
</dbReference>
<proteinExistence type="predicted"/>
<evidence type="ECO:0000256" key="5">
    <source>
        <dbReference type="ARBA" id="ARBA00023136"/>
    </source>
</evidence>
<keyword evidence="3 6" id="KW-0812">Transmembrane</keyword>
<feature type="domain" description="Phospholipid/glycerol acyltransferase" evidence="7">
    <location>
        <begin position="894"/>
        <end position="1003"/>
    </location>
</feature>
<dbReference type="CDD" id="cd07989">
    <property type="entry name" value="LPLAT_AGPAT-like"/>
    <property type="match status" value="1"/>
</dbReference>
<dbReference type="Proteomes" id="UP000028715">
    <property type="component" value="Unassembled WGS sequence"/>
</dbReference>
<dbReference type="SUPFAM" id="SSF82866">
    <property type="entry name" value="Multidrug efflux transporter AcrB transmembrane domain"/>
    <property type="match status" value="2"/>
</dbReference>
<dbReference type="Gene3D" id="1.20.1640.10">
    <property type="entry name" value="Multidrug efflux transporter AcrB transmembrane domain"/>
    <property type="match status" value="2"/>
</dbReference>
<feature type="transmembrane region" description="Helical" evidence="6">
    <location>
        <begin position="387"/>
        <end position="410"/>
    </location>
</feature>
<evidence type="ECO:0000256" key="2">
    <source>
        <dbReference type="ARBA" id="ARBA00022475"/>
    </source>
</evidence>
<feature type="transmembrane region" description="Helical" evidence="6">
    <location>
        <begin position="295"/>
        <end position="315"/>
    </location>
</feature>
<dbReference type="eggNOG" id="COG0204">
    <property type="taxonomic scope" value="Bacteria"/>
</dbReference>
<evidence type="ECO:0000256" key="1">
    <source>
        <dbReference type="ARBA" id="ARBA00004651"/>
    </source>
</evidence>
<feature type="transmembrane region" description="Helical" evidence="6">
    <location>
        <begin position="825"/>
        <end position="849"/>
    </location>
</feature>
<feature type="transmembrane region" description="Helical" evidence="6">
    <location>
        <begin position="269"/>
        <end position="288"/>
    </location>
</feature>
<keyword evidence="5 6" id="KW-0472">Membrane</keyword>
<dbReference type="STRING" id="362418.IW19_18480"/>
<organism evidence="8 9">
    <name type="scientific">Flavobacterium reichenbachii</name>
    <dbReference type="NCBI Taxonomy" id="362418"/>
    <lineage>
        <taxon>Bacteria</taxon>
        <taxon>Pseudomonadati</taxon>
        <taxon>Bacteroidota</taxon>
        <taxon>Flavobacteriia</taxon>
        <taxon>Flavobacteriales</taxon>
        <taxon>Flavobacteriaceae</taxon>
        <taxon>Flavobacterium</taxon>
    </lineage>
</organism>
<feature type="transmembrane region" description="Helical" evidence="6">
    <location>
        <begin position="747"/>
        <end position="769"/>
    </location>
</feature>
<dbReference type="PANTHER" id="PTHR33406">
    <property type="entry name" value="MEMBRANE PROTEIN MJ1562-RELATED"/>
    <property type="match status" value="1"/>
</dbReference>
<evidence type="ECO:0000256" key="6">
    <source>
        <dbReference type="SAM" id="Phobius"/>
    </source>
</evidence>
<dbReference type="RefSeq" id="WP_035686961.1">
    <property type="nucleotide sequence ID" value="NZ_JPRL01000001.1"/>
</dbReference>
<dbReference type="GO" id="GO:0016746">
    <property type="term" value="F:acyltransferase activity"/>
    <property type="evidence" value="ECO:0007669"/>
    <property type="project" value="UniProtKB-KW"/>
</dbReference>
<dbReference type="OrthoDB" id="9803035at2"/>